<feature type="signal peptide" evidence="1">
    <location>
        <begin position="1"/>
        <end position="18"/>
    </location>
</feature>
<keyword evidence="1" id="KW-0732">Signal</keyword>
<reference evidence="2" key="1">
    <citation type="journal article" date="2010" name="Science">
        <title>Plasticity of animal genome architecture unmasked by rapid evolution of a pelagic tunicate.</title>
        <authorList>
            <person name="Denoeud F."/>
            <person name="Henriet S."/>
            <person name="Mungpakdee S."/>
            <person name="Aury J.M."/>
            <person name="Da Silva C."/>
            <person name="Brinkmann H."/>
            <person name="Mikhaleva J."/>
            <person name="Olsen L.C."/>
            <person name="Jubin C."/>
            <person name="Canestro C."/>
            <person name="Bouquet J.M."/>
            <person name="Danks G."/>
            <person name="Poulain J."/>
            <person name="Campsteijn C."/>
            <person name="Adamski M."/>
            <person name="Cross I."/>
            <person name="Yadetie F."/>
            <person name="Muffato M."/>
            <person name="Louis A."/>
            <person name="Butcher S."/>
            <person name="Tsagkogeorga G."/>
            <person name="Konrad A."/>
            <person name="Singh S."/>
            <person name="Jensen M.F."/>
            <person name="Cong E.H."/>
            <person name="Eikeseth-Otteraa H."/>
            <person name="Noel B."/>
            <person name="Anthouard V."/>
            <person name="Porcel B.M."/>
            <person name="Kachouri-Lafond R."/>
            <person name="Nishino A."/>
            <person name="Ugolini M."/>
            <person name="Chourrout P."/>
            <person name="Nishida H."/>
            <person name="Aasland R."/>
            <person name="Huzurbazar S."/>
            <person name="Westhof E."/>
            <person name="Delsuc F."/>
            <person name="Lehrach H."/>
            <person name="Reinhardt R."/>
            <person name="Weissenbach J."/>
            <person name="Roy S.W."/>
            <person name="Artiguenave F."/>
            <person name="Postlethwait J.H."/>
            <person name="Manak J.R."/>
            <person name="Thompson E.M."/>
            <person name="Jaillon O."/>
            <person name="Du Pasquier L."/>
            <person name="Boudinot P."/>
            <person name="Liberles D.A."/>
            <person name="Volff J.N."/>
            <person name="Philippe H."/>
            <person name="Lenhard B."/>
            <person name="Roest Crollius H."/>
            <person name="Wincker P."/>
            <person name="Chourrout D."/>
        </authorList>
    </citation>
    <scope>NUCLEOTIDE SEQUENCE [LARGE SCALE GENOMIC DNA]</scope>
</reference>
<proteinExistence type="predicted"/>
<dbReference type="Proteomes" id="UP000001307">
    <property type="component" value="Unassembled WGS sequence"/>
</dbReference>
<name>E4X1R4_OIKDI</name>
<sequence>MKGFKILFAGFLASAVDADRMSHSAHRAIKELHSHERMKITPIGGWSLGSSPQYYEFSHNRVGGSKAFGTGFEDGGVAMNSVVWHEHIKTWAVGIESLDHKGKAFFTKSNVTSECKSMADETFFNEIFYDIDGTTELFRLECDFYFGELPTENICEGNPGYKEIPGWIED</sequence>
<feature type="chain" id="PRO_5003189896" evidence="1">
    <location>
        <begin position="19"/>
        <end position="170"/>
    </location>
</feature>
<dbReference type="EMBL" id="FN653021">
    <property type="protein sequence ID" value="CBY23381.1"/>
    <property type="molecule type" value="Genomic_DNA"/>
</dbReference>
<dbReference type="InParanoid" id="E4X1R4"/>
<evidence type="ECO:0000313" key="3">
    <source>
        <dbReference type="Proteomes" id="UP000001307"/>
    </source>
</evidence>
<keyword evidence="3" id="KW-1185">Reference proteome</keyword>
<organism evidence="2">
    <name type="scientific">Oikopleura dioica</name>
    <name type="common">Tunicate</name>
    <dbReference type="NCBI Taxonomy" id="34765"/>
    <lineage>
        <taxon>Eukaryota</taxon>
        <taxon>Metazoa</taxon>
        <taxon>Chordata</taxon>
        <taxon>Tunicata</taxon>
        <taxon>Appendicularia</taxon>
        <taxon>Copelata</taxon>
        <taxon>Oikopleuridae</taxon>
        <taxon>Oikopleura</taxon>
    </lineage>
</organism>
<protein>
    <submittedName>
        <fullName evidence="2">Uncharacterized protein</fullName>
    </submittedName>
</protein>
<gene>
    <name evidence="2" type="ORF">GSOID_T00015815001</name>
</gene>
<evidence type="ECO:0000256" key="1">
    <source>
        <dbReference type="SAM" id="SignalP"/>
    </source>
</evidence>
<dbReference type="AlphaFoldDB" id="E4X1R4"/>
<accession>E4X1R4</accession>
<evidence type="ECO:0000313" key="2">
    <source>
        <dbReference type="EMBL" id="CBY23381.1"/>
    </source>
</evidence>